<keyword evidence="3" id="KW-1185">Reference proteome</keyword>
<reference evidence="2 3" key="1">
    <citation type="submission" date="2020-08" db="EMBL/GenBank/DDBJ databases">
        <title>A Genomic Blueprint of the Chicken Gut Microbiome.</title>
        <authorList>
            <person name="Gilroy R."/>
            <person name="Ravi A."/>
            <person name="Getino M."/>
            <person name="Pursley I."/>
            <person name="Horton D.L."/>
            <person name="Alikhan N.-F."/>
            <person name="Baker D."/>
            <person name="Gharbi K."/>
            <person name="Hall N."/>
            <person name="Watson M."/>
            <person name="Adriaenssens E.M."/>
            <person name="Foster-Nyarko E."/>
            <person name="Jarju S."/>
            <person name="Secka A."/>
            <person name="Antonio M."/>
            <person name="Oren A."/>
            <person name="Chaudhuri R."/>
            <person name="La Ragione R.M."/>
            <person name="Hildebrand F."/>
            <person name="Pallen M.J."/>
        </authorList>
    </citation>
    <scope>NUCLEOTIDE SEQUENCE [LARGE SCALE GENOMIC DNA]</scope>
    <source>
        <strain evidence="2 3">Sa2BUA9</strain>
    </source>
</reference>
<evidence type="ECO:0000313" key="3">
    <source>
        <dbReference type="Proteomes" id="UP000640786"/>
    </source>
</evidence>
<feature type="domain" description="DUF2262" evidence="1">
    <location>
        <begin position="9"/>
        <end position="137"/>
    </location>
</feature>
<gene>
    <name evidence="2" type="ORF">H9650_15940</name>
</gene>
<evidence type="ECO:0000259" key="1">
    <source>
        <dbReference type="Pfam" id="PF10020"/>
    </source>
</evidence>
<dbReference type="EMBL" id="JACSQO010000009">
    <property type="protein sequence ID" value="MBD7945603.1"/>
    <property type="molecule type" value="Genomic_DNA"/>
</dbReference>
<dbReference type="Proteomes" id="UP000640786">
    <property type="component" value="Unassembled WGS sequence"/>
</dbReference>
<sequence length="139" mass="16306">MENKCIFDVLTFDIDRGNYEGKVEIQKGYFIDVTISVESFDKDLVFEVAENTFETIKVSEELYKEKIAEDLMQLHNEVWNEGRMTNKDEFKKRIKMQGMLIFCEGNAELYYDDGDLFWGHTIVVDIDENGLYQDAQIFG</sequence>
<proteinExistence type="predicted"/>
<name>A0ABR8RCU3_9BACI</name>
<dbReference type="Pfam" id="PF10020">
    <property type="entry name" value="DUF2262"/>
    <property type="match status" value="1"/>
</dbReference>
<protein>
    <submittedName>
        <fullName evidence="2">DUF2262 domain-containing protein</fullName>
    </submittedName>
</protein>
<comment type="caution">
    <text evidence="2">The sequence shown here is derived from an EMBL/GenBank/DDBJ whole genome shotgun (WGS) entry which is preliminary data.</text>
</comment>
<organism evidence="2 3">
    <name type="scientific">Psychrobacillus faecigallinarum</name>
    <dbReference type="NCBI Taxonomy" id="2762235"/>
    <lineage>
        <taxon>Bacteria</taxon>
        <taxon>Bacillati</taxon>
        <taxon>Bacillota</taxon>
        <taxon>Bacilli</taxon>
        <taxon>Bacillales</taxon>
        <taxon>Bacillaceae</taxon>
        <taxon>Psychrobacillus</taxon>
    </lineage>
</organism>
<dbReference type="RefSeq" id="WP_191697615.1">
    <property type="nucleotide sequence ID" value="NZ_JACSQO010000009.1"/>
</dbReference>
<accession>A0ABR8RCU3</accession>
<dbReference type="InterPro" id="IPR019260">
    <property type="entry name" value="DUF2262"/>
</dbReference>
<evidence type="ECO:0000313" key="2">
    <source>
        <dbReference type="EMBL" id="MBD7945603.1"/>
    </source>
</evidence>